<dbReference type="InterPro" id="IPR002477">
    <property type="entry name" value="Peptidoglycan-bd-like"/>
</dbReference>
<dbReference type="Proteomes" id="UP000177565">
    <property type="component" value="Unassembled WGS sequence"/>
</dbReference>
<comment type="caution">
    <text evidence="3">The sequence shown here is derived from an EMBL/GenBank/DDBJ whole genome shotgun (WGS) entry which is preliminary data.</text>
</comment>
<dbReference type="AlphaFoldDB" id="A0A1G2MU08"/>
<evidence type="ECO:0000259" key="2">
    <source>
        <dbReference type="Pfam" id="PF01471"/>
    </source>
</evidence>
<feature type="domain" description="Peptidoglycan binding-like" evidence="2">
    <location>
        <begin position="89"/>
        <end position="154"/>
    </location>
</feature>
<dbReference type="InterPro" id="IPR036365">
    <property type="entry name" value="PGBD-like_sf"/>
</dbReference>
<dbReference type="SUPFAM" id="SSF47090">
    <property type="entry name" value="PGBD-like"/>
    <property type="match status" value="1"/>
</dbReference>
<feature type="signal peptide" evidence="1">
    <location>
        <begin position="1"/>
        <end position="29"/>
    </location>
</feature>
<protein>
    <recommendedName>
        <fullName evidence="2">Peptidoglycan binding-like domain-containing protein</fullName>
    </recommendedName>
</protein>
<evidence type="ECO:0000313" key="3">
    <source>
        <dbReference type="EMBL" id="OHA27333.1"/>
    </source>
</evidence>
<proteinExistence type="predicted"/>
<dbReference type="Pfam" id="PF01471">
    <property type="entry name" value="PG_binding_1"/>
    <property type="match status" value="1"/>
</dbReference>
<accession>A0A1G2MU08</accession>
<organism evidence="3 4">
    <name type="scientific">Candidatus Taylorbacteria bacterium RIFCSPHIGHO2_02_FULL_46_13</name>
    <dbReference type="NCBI Taxonomy" id="1802312"/>
    <lineage>
        <taxon>Bacteria</taxon>
        <taxon>Candidatus Tayloriibacteriota</taxon>
    </lineage>
</organism>
<dbReference type="EMBL" id="MHRQ01000006">
    <property type="protein sequence ID" value="OHA27333.1"/>
    <property type="molecule type" value="Genomic_DNA"/>
</dbReference>
<dbReference type="Gene3D" id="1.10.101.10">
    <property type="entry name" value="PGBD-like superfamily/PGBD"/>
    <property type="match status" value="1"/>
</dbReference>
<feature type="chain" id="PRO_5009583710" description="Peptidoglycan binding-like domain-containing protein" evidence="1">
    <location>
        <begin position="30"/>
        <end position="1189"/>
    </location>
</feature>
<sequence>MNSKLKTRRFIAGFIGIALALSVALPASAAALTQSQINAIIALLQSFGADQATINNVNASLNGQATPGTNPNAGACPALTRDLQQGSSGADVMALQVFLNSSVTTQVASAGAGSPGSESTYFGGLTKAAVMKFQAANNVSPIAGYVGPITRAAIAAVCGSVVVNPPGPGPVVPAGSTLGVAAGNQPAPQLAPPSAARVPFTNVTLTAGSADVVVNSITITRVGPAKDTNFLGIILLDENGLQIGVAKTLNSNHQATIGEPFTIKAGTSRTLTVAGNMAASGVLATTAGEVPVLQINSINTATPVVGSLPINGTAQTINGTLTLGTAVLYIGSFDPNVASSQNIGTTGFRFAGIRVNAGSSEDIRIRSIRWNQSGSASANDLANIVTVVDGVQYPTVLSADGKYYTTIFGSGVVLAKGFSKEMYVQGDFVGSGSAARTVQFDIYKNTDVYVSGETYGYGVTPTPGSAASSATTASQFITSDGLTTGTASTPWFSGSTITVSAGSVTTVTNAVSVAAQNIAVNVPNQVLGGFTTDIKGEAVSVQQMIFNFNYGSADATTRLLTSVSLVDDNGAVVAGPVDAADVAGTYQTVTFTDTVTFPIAKKTYTLKGKVDVDATNGDTITASTTPSSQWTNITGQVTGNAISLTGVGLLTMNPMTIRTAALAITASTNPAAQSVIAGTTGHLFTNIQLDASQSGEDVRFSTLPMTLTASGAVYTTVSGCQLWDGPTPLNTGSNVINPTAANAGAETFTFDTSLVVPKGAVKSVGLKCNISSAATGDFDWDVAAGNVTTLNTNDSVTGVTSSQAVTVTGSANGAIMSIGSASLAVSTDSSSPGYAIASAGASGVTLGVLEFRPTNDAINLQRIGLILSNTASSSSADLVQVTLWNGATQVGTATFTGTNDHATSTLTTVVNLPKDTDTLITIKGDLSAIGTSQPVTISGHLVAVNVDVNTNTYGTGVGSGTTVNATGSSAVAGVRVMKSYPTVALGTQVSSSAVAGSNVSLLRFTVKAGSSGPIGIAKFNTTLTTLSANATGLNLFAYEDSSYSQGISGVSTGGQVMVANQATTTSGNTIAFYPQTSASASTTIQVPAGQTRYFEVRATTVTGTGTSYSVSMALNGDAAYPAQSGGLTSNASTTVTMVDGSAANGANTERDFIWSPNSTTTATIHDVDWTNGFSLLGLPASGISHTRTQ</sequence>
<name>A0A1G2MU08_9BACT</name>
<dbReference type="InterPro" id="IPR036366">
    <property type="entry name" value="PGBDSf"/>
</dbReference>
<reference evidence="3 4" key="1">
    <citation type="journal article" date="2016" name="Nat. Commun.">
        <title>Thousands of microbial genomes shed light on interconnected biogeochemical processes in an aquifer system.</title>
        <authorList>
            <person name="Anantharaman K."/>
            <person name="Brown C.T."/>
            <person name="Hug L.A."/>
            <person name="Sharon I."/>
            <person name="Castelle C.J."/>
            <person name="Probst A.J."/>
            <person name="Thomas B.C."/>
            <person name="Singh A."/>
            <person name="Wilkins M.J."/>
            <person name="Karaoz U."/>
            <person name="Brodie E.L."/>
            <person name="Williams K.H."/>
            <person name="Hubbard S.S."/>
            <person name="Banfield J.F."/>
        </authorList>
    </citation>
    <scope>NUCLEOTIDE SEQUENCE [LARGE SCALE GENOMIC DNA]</scope>
</reference>
<evidence type="ECO:0000313" key="4">
    <source>
        <dbReference type="Proteomes" id="UP000177565"/>
    </source>
</evidence>
<evidence type="ECO:0000256" key="1">
    <source>
        <dbReference type="SAM" id="SignalP"/>
    </source>
</evidence>
<keyword evidence="1" id="KW-0732">Signal</keyword>
<gene>
    <name evidence="3" type="ORF">A3C06_00590</name>
</gene>
<dbReference type="STRING" id="1802312.A3C06_00590"/>